<gene>
    <name evidence="6" type="ORF">N0V93_009604</name>
</gene>
<organism evidence="6 7">
    <name type="scientific">Gnomoniopsis smithogilvyi</name>
    <dbReference type="NCBI Taxonomy" id="1191159"/>
    <lineage>
        <taxon>Eukaryota</taxon>
        <taxon>Fungi</taxon>
        <taxon>Dikarya</taxon>
        <taxon>Ascomycota</taxon>
        <taxon>Pezizomycotina</taxon>
        <taxon>Sordariomycetes</taxon>
        <taxon>Sordariomycetidae</taxon>
        <taxon>Diaporthales</taxon>
        <taxon>Gnomoniaceae</taxon>
        <taxon>Gnomoniopsis</taxon>
    </lineage>
</organism>
<dbReference type="AlphaFoldDB" id="A0A9W8YKU0"/>
<evidence type="ECO:0000256" key="5">
    <source>
        <dbReference type="SAM" id="MobiDB-lite"/>
    </source>
</evidence>
<evidence type="ECO:0000256" key="2">
    <source>
        <dbReference type="ARBA" id="ARBA00022723"/>
    </source>
</evidence>
<keyword evidence="1" id="KW-0819">tRNA processing</keyword>
<feature type="compositionally biased region" description="Basic residues" evidence="5">
    <location>
        <begin position="164"/>
        <end position="173"/>
    </location>
</feature>
<evidence type="ECO:0000256" key="4">
    <source>
        <dbReference type="ARBA" id="ARBA00038402"/>
    </source>
</evidence>
<dbReference type="PANTHER" id="PTHR14742:SF0">
    <property type="entry name" value="RIBONUCLEASE P PROTEIN SUBUNIT P21"/>
    <property type="match status" value="1"/>
</dbReference>
<dbReference type="EMBL" id="JAPEVB010000006">
    <property type="protein sequence ID" value="KAJ4386706.1"/>
    <property type="molecule type" value="Genomic_DNA"/>
</dbReference>
<protein>
    <recommendedName>
        <fullName evidence="8">Rpr2-domain-containing protein</fullName>
    </recommendedName>
</protein>
<dbReference type="GO" id="GO:0005655">
    <property type="term" value="C:nucleolar ribonuclease P complex"/>
    <property type="evidence" value="ECO:0007669"/>
    <property type="project" value="TreeGrafter"/>
</dbReference>
<dbReference type="Pfam" id="PF04032">
    <property type="entry name" value="Rpr2"/>
    <property type="match status" value="1"/>
</dbReference>
<dbReference type="OrthoDB" id="128536at2759"/>
<evidence type="ECO:0000256" key="1">
    <source>
        <dbReference type="ARBA" id="ARBA00022694"/>
    </source>
</evidence>
<evidence type="ECO:0008006" key="8">
    <source>
        <dbReference type="Google" id="ProtNLM"/>
    </source>
</evidence>
<dbReference type="GO" id="GO:0008033">
    <property type="term" value="P:tRNA processing"/>
    <property type="evidence" value="ECO:0007669"/>
    <property type="project" value="UniProtKB-KW"/>
</dbReference>
<comment type="caution">
    <text evidence="6">The sequence shown here is derived from an EMBL/GenBank/DDBJ whole genome shotgun (WGS) entry which is preliminary data.</text>
</comment>
<feature type="region of interest" description="Disordered" evidence="5">
    <location>
        <begin position="157"/>
        <end position="194"/>
    </location>
</feature>
<keyword evidence="7" id="KW-1185">Reference proteome</keyword>
<sequence length="194" mass="21462">MAKKKPGQVPNRHIYTRISFLYQAAACLAPHPTTLTDLATASRHLPQPAHAHVGTGTDGATNMDHHDDCKQVQDSPLVTTNQNMSRKLLTDMRAITQKSVIRASPHVKRSICKYCDSLLIEGQSSSSVVENKSKGGKKPWADVLVIKCHTCGREKRFPVNAPTQKRRQLRQNKKQNVTDLVEPNAASSMDDQST</sequence>
<feature type="compositionally biased region" description="Polar residues" evidence="5">
    <location>
        <begin position="185"/>
        <end position="194"/>
    </location>
</feature>
<accession>A0A9W8YKU0</accession>
<evidence type="ECO:0000313" key="7">
    <source>
        <dbReference type="Proteomes" id="UP001140453"/>
    </source>
</evidence>
<dbReference type="PANTHER" id="PTHR14742">
    <property type="entry name" value="RIBONUCLEASE P SUBUNIT P21"/>
    <property type="match status" value="1"/>
</dbReference>
<evidence type="ECO:0000313" key="6">
    <source>
        <dbReference type="EMBL" id="KAJ4386706.1"/>
    </source>
</evidence>
<dbReference type="GO" id="GO:0046872">
    <property type="term" value="F:metal ion binding"/>
    <property type="evidence" value="ECO:0007669"/>
    <property type="project" value="UniProtKB-KW"/>
</dbReference>
<keyword evidence="2" id="KW-0479">Metal-binding</keyword>
<evidence type="ECO:0000256" key="3">
    <source>
        <dbReference type="ARBA" id="ARBA00022833"/>
    </source>
</evidence>
<proteinExistence type="inferred from homology"/>
<dbReference type="InterPro" id="IPR007175">
    <property type="entry name" value="Rpr2/Snm1/Rpp21"/>
</dbReference>
<reference evidence="6" key="1">
    <citation type="submission" date="2022-10" db="EMBL/GenBank/DDBJ databases">
        <title>Tapping the CABI collections for fungal endophytes: first genome assemblies for Collariella, Neodidymelliopsis, Ascochyta clinopodiicola, Didymella pomorum, Didymosphaeria variabile, Neocosmospora piperis and Neocucurbitaria cava.</title>
        <authorList>
            <person name="Hill R."/>
        </authorList>
    </citation>
    <scope>NUCLEOTIDE SEQUENCE</scope>
    <source>
        <strain evidence="6">IMI 355082</strain>
    </source>
</reference>
<comment type="similarity">
    <text evidence="4">Belongs to the eukaryotic/archaeal RNase P protein component 4 family.</text>
</comment>
<name>A0A9W8YKU0_9PEZI</name>
<dbReference type="Proteomes" id="UP001140453">
    <property type="component" value="Unassembled WGS sequence"/>
</dbReference>
<keyword evidence="3" id="KW-0862">Zinc</keyword>
<dbReference type="Gene3D" id="6.20.50.20">
    <property type="match status" value="1"/>
</dbReference>